<organism evidence="1 2">
    <name type="scientific">Sphaeroforma arctica JP610</name>
    <dbReference type="NCBI Taxonomy" id="667725"/>
    <lineage>
        <taxon>Eukaryota</taxon>
        <taxon>Ichthyosporea</taxon>
        <taxon>Ichthyophonida</taxon>
        <taxon>Sphaeroforma</taxon>
    </lineage>
</organism>
<dbReference type="EMBL" id="KQ242936">
    <property type="protein sequence ID" value="KNC76861.1"/>
    <property type="molecule type" value="Genomic_DNA"/>
</dbReference>
<dbReference type="AlphaFoldDB" id="A0A0L0FK53"/>
<dbReference type="RefSeq" id="XP_014150763.1">
    <property type="nucleotide sequence ID" value="XM_014295288.1"/>
</dbReference>
<reference evidence="1 2" key="1">
    <citation type="submission" date="2011-02" db="EMBL/GenBank/DDBJ databases">
        <title>The Genome Sequence of Sphaeroforma arctica JP610.</title>
        <authorList>
            <consortium name="The Broad Institute Genome Sequencing Platform"/>
            <person name="Russ C."/>
            <person name="Cuomo C."/>
            <person name="Young S.K."/>
            <person name="Zeng Q."/>
            <person name="Gargeya S."/>
            <person name="Alvarado L."/>
            <person name="Berlin A."/>
            <person name="Chapman S.B."/>
            <person name="Chen Z."/>
            <person name="Freedman E."/>
            <person name="Gellesch M."/>
            <person name="Goldberg J."/>
            <person name="Griggs A."/>
            <person name="Gujja S."/>
            <person name="Heilman E."/>
            <person name="Heiman D."/>
            <person name="Howarth C."/>
            <person name="Mehta T."/>
            <person name="Neiman D."/>
            <person name="Pearson M."/>
            <person name="Roberts A."/>
            <person name="Saif S."/>
            <person name="Shea T."/>
            <person name="Shenoy N."/>
            <person name="Sisk P."/>
            <person name="Stolte C."/>
            <person name="Sykes S."/>
            <person name="White J."/>
            <person name="Yandava C."/>
            <person name="Burger G."/>
            <person name="Gray M.W."/>
            <person name="Holland P.W.H."/>
            <person name="King N."/>
            <person name="Lang F.B.F."/>
            <person name="Roger A.J."/>
            <person name="Ruiz-Trillo I."/>
            <person name="Haas B."/>
            <person name="Nusbaum C."/>
            <person name="Birren B."/>
        </authorList>
    </citation>
    <scope>NUCLEOTIDE SEQUENCE [LARGE SCALE GENOMIC DNA]</scope>
    <source>
        <strain evidence="1 2">JP610</strain>
    </source>
</reference>
<sequence length="105" mass="11885">MSDIWSLMGFEDTVVSSADDSFEVADALRVITKFDLLSFGCKLIFANIQQPTLSHQDSDDNRQTKWPKIVIRITGNESVGSRMQYVSMDIVLNIVLYGTQFLYPT</sequence>
<gene>
    <name evidence="1" type="ORF">SARC_10659</name>
</gene>
<dbReference type="GeneID" id="25911163"/>
<dbReference type="Proteomes" id="UP000054560">
    <property type="component" value="Unassembled WGS sequence"/>
</dbReference>
<keyword evidence="2" id="KW-1185">Reference proteome</keyword>
<name>A0A0L0FK53_9EUKA</name>
<proteinExistence type="predicted"/>
<accession>A0A0L0FK53</accession>
<evidence type="ECO:0000313" key="2">
    <source>
        <dbReference type="Proteomes" id="UP000054560"/>
    </source>
</evidence>
<evidence type="ECO:0000313" key="1">
    <source>
        <dbReference type="EMBL" id="KNC76861.1"/>
    </source>
</evidence>
<protein>
    <submittedName>
        <fullName evidence="1">Uncharacterized protein</fullName>
    </submittedName>
</protein>